<name>A0AAD9MDM0_9PEZI</name>
<accession>A0AAD9MDM0</accession>
<sequence>MLSIDRHTPPFDLAAQLFLPGYVRRHADAWTVPVISPEQPIIIHGPFETQHAIYSRPWPQKTGTPSQATASSHECHLCTLRNISYSPTPSRSSTSYRAKNVPKPEREVTRTEGGKFVCNWPSCKDEVKEFLRKCEWSKHMDKHDRPYKCTEDGCQKLPGFTYSGGFSRLENLNEHLRRVHTQNGGGQAEGVDSDGAVSEPRTMKRKRESADDDVREENKRLRLENEKLREQLDSQNHQLVTLMQQISQLQAEAEARGPVMDVTMPPNAPMQAMMAAGSNI</sequence>
<gene>
    <name evidence="3" type="ORF">P8C59_004558</name>
</gene>
<feature type="region of interest" description="Disordered" evidence="1">
    <location>
        <begin position="86"/>
        <end position="110"/>
    </location>
</feature>
<dbReference type="Gene3D" id="3.30.160.60">
    <property type="entry name" value="Classic Zinc Finger"/>
    <property type="match status" value="1"/>
</dbReference>
<proteinExistence type="predicted"/>
<evidence type="ECO:0000313" key="4">
    <source>
        <dbReference type="Proteomes" id="UP001217918"/>
    </source>
</evidence>
<protein>
    <recommendedName>
        <fullName evidence="2">C2H2-type domain-containing protein</fullName>
    </recommendedName>
</protein>
<feature type="domain" description="C2H2-type" evidence="2">
    <location>
        <begin position="147"/>
        <end position="180"/>
    </location>
</feature>
<evidence type="ECO:0000256" key="1">
    <source>
        <dbReference type="SAM" id="MobiDB-lite"/>
    </source>
</evidence>
<dbReference type="SMART" id="SM00355">
    <property type="entry name" value="ZnF_C2H2"/>
    <property type="match status" value="2"/>
</dbReference>
<dbReference type="Proteomes" id="UP001217918">
    <property type="component" value="Unassembled WGS sequence"/>
</dbReference>
<dbReference type="EMBL" id="JAQQPM010000003">
    <property type="protein sequence ID" value="KAK2070023.1"/>
    <property type="molecule type" value="Genomic_DNA"/>
</dbReference>
<comment type="caution">
    <text evidence="3">The sequence shown here is derived from an EMBL/GenBank/DDBJ whole genome shotgun (WGS) entry which is preliminary data.</text>
</comment>
<feature type="compositionally biased region" description="Low complexity" evidence="1">
    <location>
        <begin position="86"/>
        <end position="97"/>
    </location>
</feature>
<evidence type="ECO:0000313" key="3">
    <source>
        <dbReference type="EMBL" id="KAK2070023.1"/>
    </source>
</evidence>
<organism evidence="3 4">
    <name type="scientific">Phyllachora maydis</name>
    <dbReference type="NCBI Taxonomy" id="1825666"/>
    <lineage>
        <taxon>Eukaryota</taxon>
        <taxon>Fungi</taxon>
        <taxon>Dikarya</taxon>
        <taxon>Ascomycota</taxon>
        <taxon>Pezizomycotina</taxon>
        <taxon>Sordariomycetes</taxon>
        <taxon>Sordariomycetidae</taxon>
        <taxon>Phyllachorales</taxon>
        <taxon>Phyllachoraceae</taxon>
        <taxon>Phyllachora</taxon>
    </lineage>
</organism>
<feature type="region of interest" description="Disordered" evidence="1">
    <location>
        <begin position="181"/>
        <end position="222"/>
    </location>
</feature>
<reference evidence="3" key="1">
    <citation type="journal article" date="2023" name="Mol. Plant Microbe Interact.">
        <title>Elucidating the Obligate Nature and Biological Capacity of an Invasive Fungal Corn Pathogen.</title>
        <authorList>
            <person name="MacCready J.S."/>
            <person name="Roggenkamp E.M."/>
            <person name="Gdanetz K."/>
            <person name="Chilvers M.I."/>
        </authorList>
    </citation>
    <scope>NUCLEOTIDE SEQUENCE</scope>
    <source>
        <strain evidence="3">PM02</strain>
    </source>
</reference>
<dbReference type="InterPro" id="IPR013087">
    <property type="entry name" value="Znf_C2H2_type"/>
</dbReference>
<keyword evidence="4" id="KW-1185">Reference proteome</keyword>
<evidence type="ECO:0000259" key="2">
    <source>
        <dbReference type="SMART" id="SM00355"/>
    </source>
</evidence>
<feature type="domain" description="C2H2-type" evidence="2">
    <location>
        <begin position="116"/>
        <end position="143"/>
    </location>
</feature>
<dbReference type="AlphaFoldDB" id="A0AAD9MDM0"/>